<dbReference type="RefSeq" id="WP_119375091.1">
    <property type="nucleotide sequence ID" value="NZ_QWFX01000005.1"/>
</dbReference>
<dbReference type="GO" id="GO:0005829">
    <property type="term" value="C:cytosol"/>
    <property type="evidence" value="ECO:0007669"/>
    <property type="project" value="TreeGrafter"/>
</dbReference>
<comment type="pathway">
    <text evidence="1 8">Purine metabolism; guanine degradation; xanthine from guanine: step 1/1.</text>
</comment>
<dbReference type="OrthoDB" id="8098664at2"/>
<dbReference type="InterPro" id="IPR032466">
    <property type="entry name" value="Metal_Hydrolase"/>
</dbReference>
<protein>
    <recommendedName>
        <fullName evidence="3 7">Guanine deaminase</fullName>
        <shortName evidence="8">Guanase</shortName>
        <ecNumber evidence="3 7">3.5.4.3</ecNumber>
    </recommendedName>
    <alternativeName>
        <fullName evidence="8">Guanine aminohydrolase</fullName>
    </alternativeName>
</protein>
<dbReference type="GO" id="GO:0008270">
    <property type="term" value="F:zinc ion binding"/>
    <property type="evidence" value="ECO:0007669"/>
    <property type="project" value="UniProtKB-UniRule"/>
</dbReference>
<evidence type="ECO:0000259" key="9">
    <source>
        <dbReference type="Pfam" id="PF01979"/>
    </source>
</evidence>
<keyword evidence="4 8" id="KW-0479">Metal-binding</keyword>
<comment type="caution">
    <text evidence="10">The sequence shown here is derived from an EMBL/GenBank/DDBJ whole genome shotgun (WGS) entry which is preliminary data.</text>
</comment>
<dbReference type="InterPro" id="IPR011059">
    <property type="entry name" value="Metal-dep_hydrolase_composite"/>
</dbReference>
<feature type="domain" description="Amidohydrolase-related" evidence="9">
    <location>
        <begin position="66"/>
        <end position="427"/>
    </location>
</feature>
<dbReference type="InterPro" id="IPR006680">
    <property type="entry name" value="Amidohydro-rel"/>
</dbReference>
<dbReference type="EMBL" id="QWFX01000005">
    <property type="protein sequence ID" value="RIJ33012.1"/>
    <property type="molecule type" value="Genomic_DNA"/>
</dbReference>
<dbReference type="PANTHER" id="PTHR11271">
    <property type="entry name" value="GUANINE DEAMINASE"/>
    <property type="match status" value="1"/>
</dbReference>
<name>A0A399RT28_9PROT</name>
<reference evidence="10 11" key="1">
    <citation type="submission" date="2018-08" db="EMBL/GenBank/DDBJ databases">
        <title>Henriciella mobilis sp. nov., isolated from seawater.</title>
        <authorList>
            <person name="Cheng H."/>
            <person name="Wu Y.-H."/>
            <person name="Xu X.-W."/>
            <person name="Guo L.-L."/>
        </authorList>
    </citation>
    <scope>NUCLEOTIDE SEQUENCE [LARGE SCALE GENOMIC DNA]</scope>
    <source>
        <strain evidence="10 11">JN25</strain>
    </source>
</reference>
<dbReference type="GO" id="GO:0006147">
    <property type="term" value="P:guanine catabolic process"/>
    <property type="evidence" value="ECO:0007669"/>
    <property type="project" value="UniProtKB-UniRule"/>
</dbReference>
<dbReference type="Pfam" id="PF01979">
    <property type="entry name" value="Amidohydro_1"/>
    <property type="match status" value="1"/>
</dbReference>
<dbReference type="Gene3D" id="3.20.20.140">
    <property type="entry name" value="Metal-dependent hydrolases"/>
    <property type="match status" value="1"/>
</dbReference>
<evidence type="ECO:0000256" key="8">
    <source>
        <dbReference type="RuleBase" id="RU366009"/>
    </source>
</evidence>
<evidence type="ECO:0000256" key="3">
    <source>
        <dbReference type="ARBA" id="ARBA00012781"/>
    </source>
</evidence>
<dbReference type="NCBIfam" id="NF006679">
    <property type="entry name" value="PRK09228.1"/>
    <property type="match status" value="1"/>
</dbReference>
<evidence type="ECO:0000256" key="6">
    <source>
        <dbReference type="ARBA" id="ARBA00022833"/>
    </source>
</evidence>
<dbReference type="Proteomes" id="UP000266385">
    <property type="component" value="Unassembled WGS sequence"/>
</dbReference>
<dbReference type="UniPathway" id="UPA00603">
    <property type="reaction ID" value="UER00660"/>
</dbReference>
<dbReference type="SUPFAM" id="SSF51556">
    <property type="entry name" value="Metallo-dependent hydrolases"/>
    <property type="match status" value="1"/>
</dbReference>
<dbReference type="AlphaFoldDB" id="A0A399RT28"/>
<evidence type="ECO:0000256" key="5">
    <source>
        <dbReference type="ARBA" id="ARBA00022801"/>
    </source>
</evidence>
<keyword evidence="5 8" id="KW-0378">Hydrolase</keyword>
<keyword evidence="11" id="KW-1185">Reference proteome</keyword>
<sequence length="429" mass="47221">MSDKVLRARVLTFFERPDSLDDESCYAFWEDGAVVTDGGRIAWRGNFSDLPEAYRTLPVTDHRPGILMPGFIDTHAHFAQMGVIASYGAQLLDWLHGYTFVQEALFEDEAHAQSIAACYLDEILRHGVTTSVVYGTSHKTAMDAFFAEAEARGLCMIAGKVLMDRNAPGNLLDTSQSGYDDSRRLIDTWHGRGRLHYAVTPRFAITCSEAQLDLAGTLMRETPDVFLQTHLCENRSEIEETARLFPGARDYLDVYESNGLLGPRSLFGHCIHLEPRERTALKESRSVAVFCPTSNLFLGSGLFDYETLTESGVRVALATDVGAGTSYSMLATASEAYKVSQLCGYSLNPLESFYLLTLGNARALSMEDRIGALEAGSDADLIVVDSQATSAMRTRMQSSSSLTDELFVLQTLGDDRCIAATYIAGERLK</sequence>
<dbReference type="FunFam" id="3.20.20.140:FF:000022">
    <property type="entry name" value="Guanine deaminase"/>
    <property type="match status" value="1"/>
</dbReference>
<evidence type="ECO:0000313" key="11">
    <source>
        <dbReference type="Proteomes" id="UP000266385"/>
    </source>
</evidence>
<evidence type="ECO:0000256" key="7">
    <source>
        <dbReference type="NCBIfam" id="TIGR02967"/>
    </source>
</evidence>
<comment type="function">
    <text evidence="8">Catalyzes the hydrolytic deamination of guanine, producing xanthine and ammonia.</text>
</comment>
<dbReference type="SUPFAM" id="SSF51338">
    <property type="entry name" value="Composite domain of metallo-dependent hydrolases"/>
    <property type="match status" value="2"/>
</dbReference>
<gene>
    <name evidence="10" type="primary">guaD</name>
    <name evidence="10" type="ORF">D1223_03985</name>
</gene>
<evidence type="ECO:0000313" key="10">
    <source>
        <dbReference type="EMBL" id="RIJ33012.1"/>
    </source>
</evidence>
<evidence type="ECO:0000256" key="2">
    <source>
        <dbReference type="ARBA" id="ARBA00006745"/>
    </source>
</evidence>
<evidence type="ECO:0000256" key="4">
    <source>
        <dbReference type="ARBA" id="ARBA00022723"/>
    </source>
</evidence>
<comment type="cofactor">
    <cofactor evidence="8">
        <name>Zn(2+)</name>
        <dbReference type="ChEBI" id="CHEBI:29105"/>
    </cofactor>
    <text evidence="8">Binds 1 zinc ion per subunit.</text>
</comment>
<dbReference type="EC" id="3.5.4.3" evidence="3 7"/>
<proteinExistence type="inferred from homology"/>
<organism evidence="10 11">
    <name type="scientific">Henriciella mobilis</name>
    <dbReference type="NCBI Taxonomy" id="2305467"/>
    <lineage>
        <taxon>Bacteria</taxon>
        <taxon>Pseudomonadati</taxon>
        <taxon>Pseudomonadota</taxon>
        <taxon>Alphaproteobacteria</taxon>
        <taxon>Hyphomonadales</taxon>
        <taxon>Hyphomonadaceae</taxon>
        <taxon>Henriciella</taxon>
    </lineage>
</organism>
<dbReference type="InterPro" id="IPR051607">
    <property type="entry name" value="Metallo-dep_hydrolases"/>
</dbReference>
<evidence type="ECO:0000256" key="1">
    <source>
        <dbReference type="ARBA" id="ARBA00004984"/>
    </source>
</evidence>
<dbReference type="PANTHER" id="PTHR11271:SF6">
    <property type="entry name" value="GUANINE DEAMINASE"/>
    <property type="match status" value="1"/>
</dbReference>
<dbReference type="GO" id="GO:0008892">
    <property type="term" value="F:guanine deaminase activity"/>
    <property type="evidence" value="ECO:0007669"/>
    <property type="project" value="UniProtKB-UniRule"/>
</dbReference>
<comment type="catalytic activity">
    <reaction evidence="8">
        <text>guanine + H2O + H(+) = xanthine + NH4(+)</text>
        <dbReference type="Rhea" id="RHEA:14665"/>
        <dbReference type="ChEBI" id="CHEBI:15377"/>
        <dbReference type="ChEBI" id="CHEBI:15378"/>
        <dbReference type="ChEBI" id="CHEBI:16235"/>
        <dbReference type="ChEBI" id="CHEBI:17712"/>
        <dbReference type="ChEBI" id="CHEBI:28938"/>
        <dbReference type="EC" id="3.5.4.3"/>
    </reaction>
</comment>
<dbReference type="InterPro" id="IPR014311">
    <property type="entry name" value="Guanine_deaminase"/>
</dbReference>
<dbReference type="Gene3D" id="2.30.40.10">
    <property type="entry name" value="Urease, subunit C, domain 1"/>
    <property type="match status" value="1"/>
</dbReference>
<comment type="similarity">
    <text evidence="2 8">Belongs to the metallo-dependent hydrolases superfamily. ATZ/TRZ family.</text>
</comment>
<keyword evidence="6 8" id="KW-0862">Zinc</keyword>
<dbReference type="NCBIfam" id="TIGR02967">
    <property type="entry name" value="guan_deamin"/>
    <property type="match status" value="1"/>
</dbReference>
<accession>A0A399RT28</accession>